<keyword evidence="7 10" id="KW-1133">Transmembrane helix</keyword>
<protein>
    <submittedName>
        <fullName evidence="11">Trk family potassium uptake protein</fullName>
    </submittedName>
</protein>
<organism evidence="11 12">
    <name type="scientific">Alkaliphilus pronyensis</name>
    <dbReference type="NCBI Taxonomy" id="1482732"/>
    <lineage>
        <taxon>Bacteria</taxon>
        <taxon>Bacillati</taxon>
        <taxon>Bacillota</taxon>
        <taxon>Clostridia</taxon>
        <taxon>Peptostreptococcales</taxon>
        <taxon>Natronincolaceae</taxon>
        <taxon>Alkaliphilus</taxon>
    </lineage>
</organism>
<evidence type="ECO:0000256" key="10">
    <source>
        <dbReference type="SAM" id="Phobius"/>
    </source>
</evidence>
<dbReference type="NCBIfam" id="TIGR00933">
    <property type="entry name" value="2a38"/>
    <property type="match status" value="1"/>
</dbReference>
<keyword evidence="5 10" id="KW-0812">Transmembrane</keyword>
<dbReference type="Proteomes" id="UP000432715">
    <property type="component" value="Unassembled WGS sequence"/>
</dbReference>
<evidence type="ECO:0000256" key="6">
    <source>
        <dbReference type="ARBA" id="ARBA00022958"/>
    </source>
</evidence>
<dbReference type="PANTHER" id="PTHR32024">
    <property type="entry name" value="TRK SYSTEM POTASSIUM UPTAKE PROTEIN TRKG-RELATED"/>
    <property type="match status" value="1"/>
</dbReference>
<name>A0A6I0FBT0_9FIRM</name>
<evidence type="ECO:0000256" key="2">
    <source>
        <dbReference type="ARBA" id="ARBA00022448"/>
    </source>
</evidence>
<dbReference type="EMBL" id="WBZC01000019">
    <property type="protein sequence ID" value="KAB3535415.1"/>
    <property type="molecule type" value="Genomic_DNA"/>
</dbReference>
<feature type="transmembrane region" description="Helical" evidence="10">
    <location>
        <begin position="189"/>
        <end position="206"/>
    </location>
</feature>
<gene>
    <name evidence="11" type="ORF">F8154_06425</name>
</gene>
<evidence type="ECO:0000313" key="11">
    <source>
        <dbReference type="EMBL" id="KAB3535415.1"/>
    </source>
</evidence>
<evidence type="ECO:0000256" key="5">
    <source>
        <dbReference type="ARBA" id="ARBA00022692"/>
    </source>
</evidence>
<comment type="subcellular location">
    <subcellularLocation>
        <location evidence="1">Cell membrane</location>
        <topology evidence="1">Multi-pass membrane protein</topology>
    </subcellularLocation>
</comment>
<comment type="caution">
    <text evidence="11">The sequence shown here is derived from an EMBL/GenBank/DDBJ whole genome shotgun (WGS) entry which is preliminary data.</text>
</comment>
<feature type="transmembrane region" description="Helical" evidence="10">
    <location>
        <begin position="381"/>
        <end position="401"/>
    </location>
</feature>
<feature type="transmembrane region" description="Helical" evidence="10">
    <location>
        <begin position="437"/>
        <end position="458"/>
    </location>
</feature>
<feature type="transmembrane region" description="Helical" evidence="10">
    <location>
        <begin position="45"/>
        <end position="66"/>
    </location>
</feature>
<evidence type="ECO:0000256" key="1">
    <source>
        <dbReference type="ARBA" id="ARBA00004651"/>
    </source>
</evidence>
<keyword evidence="2" id="KW-0813">Transport</keyword>
<feature type="transmembrane region" description="Helical" evidence="10">
    <location>
        <begin position="157"/>
        <end position="177"/>
    </location>
</feature>
<dbReference type="InterPro" id="IPR004772">
    <property type="entry name" value="TrkH"/>
</dbReference>
<feature type="transmembrane region" description="Helical" evidence="10">
    <location>
        <begin position="72"/>
        <end position="94"/>
    </location>
</feature>
<feature type="transmembrane region" description="Helical" evidence="10">
    <location>
        <begin position="226"/>
        <end position="248"/>
    </location>
</feature>
<dbReference type="Pfam" id="PF02386">
    <property type="entry name" value="TrkH"/>
    <property type="match status" value="1"/>
</dbReference>
<dbReference type="InterPro" id="IPR003445">
    <property type="entry name" value="Cat_transpt"/>
</dbReference>
<sequence>MLIIHYKGFNSLTYFYFNVIIGKMKIVREKGMKNIENIKLDPTQVLVLGFASVVLIGAMLLNLPIASVNGRSIGFLDALFTSTSAVCVTGLVVVDTGTYWTVFGKTVILILIQVGGLGFMTMATLFAIVLGRKISLKERLIIQQALNQNDLSGLVRFTQYILLGTFVIEGIGAVLLSTRFIPELGWSKGIAYSIFHSISAFCNAGFDIIGQGRSLMPYVTDPIINVTIWLLIILGGIGFSVISEFFTLRNFKQLSLHSKLVIFITCLLLGMGFVSYLLLEFNNPNTIGELSFGGKLMASAFQSITPRTAGFNTIDTSQLTTASKMLTIVFMYIGGSPASTAGGIKTATLGVILFTVISVIKGREETELFGRRLSRNIVNRSLTIGVIGIGLIVVMAMLLTITEGFEFMEILFETTSALGTVGLSLGITSELSPLGRVIIIIAMFIGRLGPLTIAFALARQSRKYKGTIRYPEEKIMVG</sequence>
<accession>A0A6I0FBT0</accession>
<reference evidence="11 12" key="1">
    <citation type="submission" date="2019-10" db="EMBL/GenBank/DDBJ databases">
        <title>Alkaliphilus serpentinus sp. nov. and Alkaliphilus pronyensis sp. nov., two novel anaerobic alkaliphilic species isolated from the serpentinized-hosted hydrothermal field of the Prony Bay (New Caledonia).</title>
        <authorList>
            <person name="Postec A."/>
        </authorList>
    </citation>
    <scope>NUCLEOTIDE SEQUENCE [LARGE SCALE GENOMIC DNA]</scope>
    <source>
        <strain evidence="11 12">LacV</strain>
    </source>
</reference>
<proteinExistence type="predicted"/>
<keyword evidence="12" id="KW-1185">Reference proteome</keyword>
<evidence type="ECO:0000256" key="4">
    <source>
        <dbReference type="ARBA" id="ARBA00022538"/>
    </source>
</evidence>
<evidence type="ECO:0000256" key="3">
    <source>
        <dbReference type="ARBA" id="ARBA00022475"/>
    </source>
</evidence>
<dbReference type="PANTHER" id="PTHR32024:SF1">
    <property type="entry name" value="KTR SYSTEM POTASSIUM UPTAKE PROTEIN B"/>
    <property type="match status" value="1"/>
</dbReference>
<dbReference type="OrthoDB" id="9810952at2"/>
<evidence type="ECO:0000256" key="9">
    <source>
        <dbReference type="ARBA" id="ARBA00023136"/>
    </source>
</evidence>
<dbReference type="GO" id="GO:0005886">
    <property type="term" value="C:plasma membrane"/>
    <property type="evidence" value="ECO:0007669"/>
    <property type="project" value="UniProtKB-SubCell"/>
</dbReference>
<dbReference type="RefSeq" id="WP_151860780.1">
    <property type="nucleotide sequence ID" value="NZ_WBZC01000019.1"/>
</dbReference>
<keyword evidence="8" id="KW-0406">Ion transport</keyword>
<evidence type="ECO:0000256" key="8">
    <source>
        <dbReference type="ARBA" id="ARBA00023065"/>
    </source>
</evidence>
<evidence type="ECO:0000313" key="12">
    <source>
        <dbReference type="Proteomes" id="UP000432715"/>
    </source>
</evidence>
<feature type="transmembrane region" description="Helical" evidence="10">
    <location>
        <begin position="106"/>
        <end position="130"/>
    </location>
</feature>
<feature type="transmembrane region" description="Helical" evidence="10">
    <location>
        <begin position="340"/>
        <end position="360"/>
    </location>
</feature>
<keyword evidence="4" id="KW-0633">Potassium transport</keyword>
<keyword evidence="3" id="KW-1003">Cell membrane</keyword>
<keyword evidence="9 10" id="KW-0472">Membrane</keyword>
<evidence type="ECO:0000256" key="7">
    <source>
        <dbReference type="ARBA" id="ARBA00022989"/>
    </source>
</evidence>
<dbReference type="AlphaFoldDB" id="A0A6I0FBT0"/>
<dbReference type="GO" id="GO:0015379">
    <property type="term" value="F:potassium:chloride symporter activity"/>
    <property type="evidence" value="ECO:0007669"/>
    <property type="project" value="InterPro"/>
</dbReference>
<keyword evidence="6" id="KW-0630">Potassium</keyword>
<feature type="transmembrane region" description="Helical" evidence="10">
    <location>
        <begin position="260"/>
        <end position="279"/>
    </location>
</feature>